<keyword evidence="7 9" id="KW-0811">Translocation</keyword>
<comment type="caution">
    <text evidence="10">The sequence shown here is derived from an EMBL/GenBank/DDBJ whole genome shotgun (WGS) entry which is preliminary data.</text>
</comment>
<comment type="subcellular location">
    <subcellularLocation>
        <location evidence="9">Cell membrane</location>
        <topology evidence="9">Multi-pass membrane protein</topology>
    </subcellularLocation>
    <subcellularLocation>
        <location evidence="1">Membrane</location>
        <topology evidence="1">Multi-pass membrane protein</topology>
    </subcellularLocation>
</comment>
<sequence length="74" mass="7830">MKLALNIAQIVVSVILVVGILLQARGTGLGATFGGDGNVYRTKRGLEKILFRSTIVFAGLFFILAVANVLVPQS</sequence>
<keyword evidence="6 9" id="KW-1133">Transmembrane helix</keyword>
<dbReference type="GO" id="GO:0005886">
    <property type="term" value="C:plasma membrane"/>
    <property type="evidence" value="ECO:0007669"/>
    <property type="project" value="UniProtKB-SubCell"/>
</dbReference>
<evidence type="ECO:0000256" key="8">
    <source>
        <dbReference type="ARBA" id="ARBA00023136"/>
    </source>
</evidence>
<evidence type="ECO:0000256" key="7">
    <source>
        <dbReference type="ARBA" id="ARBA00023010"/>
    </source>
</evidence>
<dbReference type="GO" id="GO:0009306">
    <property type="term" value="P:protein secretion"/>
    <property type="evidence" value="ECO:0007669"/>
    <property type="project" value="UniProtKB-UniRule"/>
</dbReference>
<reference evidence="10 11" key="1">
    <citation type="journal article" date="2016" name="Nat. Commun.">
        <title>Thousands of microbial genomes shed light on interconnected biogeochemical processes in an aquifer system.</title>
        <authorList>
            <person name="Anantharaman K."/>
            <person name="Brown C.T."/>
            <person name="Hug L.A."/>
            <person name="Sharon I."/>
            <person name="Castelle C.J."/>
            <person name="Probst A.J."/>
            <person name="Thomas B.C."/>
            <person name="Singh A."/>
            <person name="Wilkins M.J."/>
            <person name="Karaoz U."/>
            <person name="Brodie E.L."/>
            <person name="Williams K.H."/>
            <person name="Hubbard S.S."/>
            <person name="Banfield J.F."/>
        </authorList>
    </citation>
    <scope>NUCLEOTIDE SEQUENCE [LARGE SCALE GENOMIC DNA]</scope>
</reference>
<proteinExistence type="inferred from homology"/>
<dbReference type="STRING" id="1802424.A2480_02335"/>
<keyword evidence="8 9" id="KW-0472">Membrane</keyword>
<comment type="similarity">
    <text evidence="2 9">Belongs to the SecG family.</text>
</comment>
<keyword evidence="4 9" id="KW-0812">Transmembrane</keyword>
<dbReference type="AlphaFoldDB" id="A0A1F7WEY0"/>
<evidence type="ECO:0000256" key="3">
    <source>
        <dbReference type="ARBA" id="ARBA00022448"/>
    </source>
</evidence>
<evidence type="ECO:0000256" key="9">
    <source>
        <dbReference type="RuleBase" id="RU365087"/>
    </source>
</evidence>
<keyword evidence="5 9" id="KW-0653">Protein transport</keyword>
<evidence type="ECO:0000313" key="11">
    <source>
        <dbReference type="Proteomes" id="UP000176988"/>
    </source>
</evidence>
<evidence type="ECO:0000256" key="2">
    <source>
        <dbReference type="ARBA" id="ARBA00008445"/>
    </source>
</evidence>
<dbReference type="InterPro" id="IPR004692">
    <property type="entry name" value="SecG"/>
</dbReference>
<comment type="function">
    <text evidence="9">Involved in protein export. Participates in an early event of protein translocation.</text>
</comment>
<dbReference type="EMBL" id="MGFG01000009">
    <property type="protein sequence ID" value="OGM01381.1"/>
    <property type="molecule type" value="Genomic_DNA"/>
</dbReference>
<keyword evidence="9" id="KW-1003">Cell membrane</keyword>
<dbReference type="GO" id="GO:0015450">
    <property type="term" value="F:protein-transporting ATPase activity"/>
    <property type="evidence" value="ECO:0007669"/>
    <property type="project" value="UniProtKB-UniRule"/>
</dbReference>
<accession>A0A1F7WEY0</accession>
<evidence type="ECO:0000256" key="6">
    <source>
        <dbReference type="ARBA" id="ARBA00022989"/>
    </source>
</evidence>
<keyword evidence="3 9" id="KW-0813">Transport</keyword>
<dbReference type="Pfam" id="PF03840">
    <property type="entry name" value="SecG"/>
    <property type="match status" value="1"/>
</dbReference>
<dbReference type="Proteomes" id="UP000176988">
    <property type="component" value="Unassembled WGS sequence"/>
</dbReference>
<dbReference type="NCBIfam" id="TIGR00810">
    <property type="entry name" value="secG"/>
    <property type="match status" value="1"/>
</dbReference>
<feature type="transmembrane region" description="Helical" evidence="9">
    <location>
        <begin position="49"/>
        <end position="71"/>
    </location>
</feature>
<name>A0A1F7WEY0_9BACT</name>
<evidence type="ECO:0000256" key="5">
    <source>
        <dbReference type="ARBA" id="ARBA00022927"/>
    </source>
</evidence>
<protein>
    <recommendedName>
        <fullName evidence="9">Protein-export membrane protein SecG</fullName>
    </recommendedName>
</protein>
<organism evidence="10 11">
    <name type="scientific">Candidatus Uhrbacteria bacterium RIFOXYC2_FULL_47_19</name>
    <dbReference type="NCBI Taxonomy" id="1802424"/>
    <lineage>
        <taxon>Bacteria</taxon>
        <taxon>Candidatus Uhriibacteriota</taxon>
    </lineage>
</organism>
<evidence type="ECO:0000313" key="10">
    <source>
        <dbReference type="EMBL" id="OGM01381.1"/>
    </source>
</evidence>
<evidence type="ECO:0000256" key="4">
    <source>
        <dbReference type="ARBA" id="ARBA00022692"/>
    </source>
</evidence>
<feature type="transmembrane region" description="Helical" evidence="9">
    <location>
        <begin position="6"/>
        <end position="24"/>
    </location>
</feature>
<evidence type="ECO:0000256" key="1">
    <source>
        <dbReference type="ARBA" id="ARBA00004141"/>
    </source>
</evidence>
<gene>
    <name evidence="10" type="ORF">A2480_02335</name>
</gene>